<dbReference type="EMBL" id="FMYF01000002">
    <property type="protein sequence ID" value="SDB80674.1"/>
    <property type="molecule type" value="Genomic_DNA"/>
</dbReference>
<dbReference type="STRING" id="1577474.GA0111570_102466"/>
<dbReference type="SUPFAM" id="SSF52172">
    <property type="entry name" value="CheY-like"/>
    <property type="match status" value="1"/>
</dbReference>
<keyword evidence="3 8" id="KW-0238">DNA-binding</keyword>
<sequence>MVQALTNFFATSEEFEVVGTATDGVEGLAACHELGPELVLMDLQMPRMNGVEATGRIVEECPGVKVVVLTTFASLDFVLPALRAGASGFLVKDAEPDRILSALRLVANGEENMPISPQVVKLLADEAVGGSTEHKRHGRAPGPTVRLTTRESELLTLLAQGLNNREMAAGMGVSEGSVKAYLGRICEKLEVRDRLQALIRAYELGLVKPKLAGEED</sequence>
<accession>A0A1G6GFD1</accession>
<evidence type="ECO:0000259" key="7">
    <source>
        <dbReference type="PROSITE" id="PS50110"/>
    </source>
</evidence>
<dbReference type="CDD" id="cd06170">
    <property type="entry name" value="LuxR_C_like"/>
    <property type="match status" value="1"/>
</dbReference>
<dbReference type="GO" id="GO:0006355">
    <property type="term" value="P:regulation of DNA-templated transcription"/>
    <property type="evidence" value="ECO:0007669"/>
    <property type="project" value="InterPro"/>
</dbReference>
<dbReference type="PANTHER" id="PTHR43214:SF24">
    <property type="entry name" value="TRANSCRIPTIONAL REGULATORY PROTEIN NARL-RELATED"/>
    <property type="match status" value="1"/>
</dbReference>
<dbReference type="SMART" id="SM00421">
    <property type="entry name" value="HTH_LUXR"/>
    <property type="match status" value="1"/>
</dbReference>
<proteinExistence type="predicted"/>
<feature type="domain" description="Response regulatory" evidence="7">
    <location>
        <begin position="1"/>
        <end position="107"/>
    </location>
</feature>
<dbReference type="InterPro" id="IPR011006">
    <property type="entry name" value="CheY-like_superfamily"/>
</dbReference>
<feature type="modified residue" description="4-aspartylphosphate" evidence="5">
    <location>
        <position position="42"/>
    </location>
</feature>
<dbReference type="Pfam" id="PF00196">
    <property type="entry name" value="GerE"/>
    <property type="match status" value="1"/>
</dbReference>
<keyword evidence="4" id="KW-0804">Transcription</keyword>
<keyword evidence="2" id="KW-0805">Transcription regulation</keyword>
<protein>
    <submittedName>
        <fullName evidence="8">DNA-binding response regulator, NarL/FixJ family, contains REC and HTH domains</fullName>
    </submittedName>
</protein>
<evidence type="ECO:0000313" key="8">
    <source>
        <dbReference type="EMBL" id="SDB80674.1"/>
    </source>
</evidence>
<dbReference type="PROSITE" id="PS50110">
    <property type="entry name" value="RESPONSE_REGULATORY"/>
    <property type="match status" value="1"/>
</dbReference>
<dbReference type="InterPro" id="IPR058245">
    <property type="entry name" value="NreC/VraR/RcsB-like_REC"/>
</dbReference>
<dbReference type="GO" id="GO:0000160">
    <property type="term" value="P:phosphorelay signal transduction system"/>
    <property type="evidence" value="ECO:0007669"/>
    <property type="project" value="InterPro"/>
</dbReference>
<dbReference type="InterPro" id="IPR000792">
    <property type="entry name" value="Tscrpt_reg_LuxR_C"/>
</dbReference>
<dbReference type="PROSITE" id="PS50043">
    <property type="entry name" value="HTH_LUXR_2"/>
    <property type="match status" value="1"/>
</dbReference>
<dbReference type="SMART" id="SM00448">
    <property type="entry name" value="REC"/>
    <property type="match status" value="1"/>
</dbReference>
<dbReference type="PANTHER" id="PTHR43214">
    <property type="entry name" value="TWO-COMPONENT RESPONSE REGULATOR"/>
    <property type="match status" value="1"/>
</dbReference>
<evidence type="ECO:0000256" key="3">
    <source>
        <dbReference type="ARBA" id="ARBA00023125"/>
    </source>
</evidence>
<keyword evidence="1 5" id="KW-0597">Phosphoprotein</keyword>
<dbReference type="InterPro" id="IPR001789">
    <property type="entry name" value="Sig_transdc_resp-reg_receiver"/>
</dbReference>
<dbReference type="Gene3D" id="3.40.50.2300">
    <property type="match status" value="1"/>
</dbReference>
<dbReference type="CDD" id="cd17535">
    <property type="entry name" value="REC_NarL-like"/>
    <property type="match status" value="1"/>
</dbReference>
<dbReference type="SUPFAM" id="SSF46894">
    <property type="entry name" value="C-terminal effector domain of the bipartite response regulators"/>
    <property type="match status" value="1"/>
</dbReference>
<dbReference type="Pfam" id="PF00072">
    <property type="entry name" value="Response_reg"/>
    <property type="match status" value="1"/>
</dbReference>
<dbReference type="InterPro" id="IPR039420">
    <property type="entry name" value="WalR-like"/>
</dbReference>
<name>A0A1G6GFD1_9ACTN</name>
<evidence type="ECO:0000256" key="1">
    <source>
        <dbReference type="ARBA" id="ARBA00022553"/>
    </source>
</evidence>
<keyword evidence="9" id="KW-1185">Reference proteome</keyword>
<dbReference type="AlphaFoldDB" id="A0A1G6GFD1"/>
<evidence type="ECO:0000259" key="6">
    <source>
        <dbReference type="PROSITE" id="PS50043"/>
    </source>
</evidence>
<evidence type="ECO:0000313" key="9">
    <source>
        <dbReference type="Proteomes" id="UP000199086"/>
    </source>
</evidence>
<dbReference type="InterPro" id="IPR016032">
    <property type="entry name" value="Sig_transdc_resp-reg_C-effctor"/>
</dbReference>
<evidence type="ECO:0000256" key="5">
    <source>
        <dbReference type="PROSITE-ProRule" id="PRU00169"/>
    </source>
</evidence>
<organism evidence="8 9">
    <name type="scientific">Raineyella antarctica</name>
    <dbReference type="NCBI Taxonomy" id="1577474"/>
    <lineage>
        <taxon>Bacteria</taxon>
        <taxon>Bacillati</taxon>
        <taxon>Actinomycetota</taxon>
        <taxon>Actinomycetes</taxon>
        <taxon>Propionibacteriales</taxon>
        <taxon>Propionibacteriaceae</taxon>
        <taxon>Raineyella</taxon>
    </lineage>
</organism>
<feature type="domain" description="HTH luxR-type" evidence="6">
    <location>
        <begin position="140"/>
        <end position="205"/>
    </location>
</feature>
<evidence type="ECO:0000256" key="2">
    <source>
        <dbReference type="ARBA" id="ARBA00023015"/>
    </source>
</evidence>
<reference evidence="8 9" key="1">
    <citation type="submission" date="2016-06" db="EMBL/GenBank/DDBJ databases">
        <authorList>
            <person name="Olsen C.W."/>
            <person name="Carey S."/>
            <person name="Hinshaw L."/>
            <person name="Karasin A.I."/>
        </authorList>
    </citation>
    <scope>NUCLEOTIDE SEQUENCE [LARGE SCALE GENOMIC DNA]</scope>
    <source>
        <strain evidence="8 9">LZ-22</strain>
    </source>
</reference>
<dbReference type="PRINTS" id="PR00038">
    <property type="entry name" value="HTHLUXR"/>
</dbReference>
<evidence type="ECO:0000256" key="4">
    <source>
        <dbReference type="ARBA" id="ARBA00023163"/>
    </source>
</evidence>
<dbReference type="Proteomes" id="UP000199086">
    <property type="component" value="Unassembled WGS sequence"/>
</dbReference>
<dbReference type="GO" id="GO:0003677">
    <property type="term" value="F:DNA binding"/>
    <property type="evidence" value="ECO:0007669"/>
    <property type="project" value="UniProtKB-KW"/>
</dbReference>
<gene>
    <name evidence="8" type="ORF">GA0111570_102466</name>
</gene>